<proteinExistence type="inferred from homology"/>
<keyword evidence="2 9" id="KW-0813">Transport</keyword>
<feature type="transmembrane region" description="Helical" evidence="9">
    <location>
        <begin position="442"/>
        <end position="461"/>
    </location>
</feature>
<gene>
    <name evidence="12" type="ORF">AB675_942</name>
</gene>
<dbReference type="AlphaFoldDB" id="A0A0N1HXT1"/>
<dbReference type="GeneID" id="28741830"/>
<dbReference type="RefSeq" id="XP_018005419.1">
    <property type="nucleotide sequence ID" value="XM_018149961.1"/>
</dbReference>
<feature type="region of interest" description="Disordered" evidence="10">
    <location>
        <begin position="832"/>
        <end position="856"/>
    </location>
</feature>
<dbReference type="PROSITE" id="PS51371">
    <property type="entry name" value="CBS"/>
    <property type="match status" value="1"/>
</dbReference>
<protein>
    <recommendedName>
        <fullName evidence="9">Chloride channel protein</fullName>
    </recommendedName>
</protein>
<feature type="transmembrane region" description="Helical" evidence="9">
    <location>
        <begin position="526"/>
        <end position="545"/>
    </location>
</feature>
<dbReference type="GO" id="GO:0005886">
    <property type="term" value="C:plasma membrane"/>
    <property type="evidence" value="ECO:0007669"/>
    <property type="project" value="TreeGrafter"/>
</dbReference>
<organism evidence="12 13">
    <name type="scientific">Cyphellophora attinorum</name>
    <dbReference type="NCBI Taxonomy" id="1664694"/>
    <lineage>
        <taxon>Eukaryota</taxon>
        <taxon>Fungi</taxon>
        <taxon>Dikarya</taxon>
        <taxon>Ascomycota</taxon>
        <taxon>Pezizomycotina</taxon>
        <taxon>Eurotiomycetes</taxon>
        <taxon>Chaetothyriomycetidae</taxon>
        <taxon>Chaetothyriales</taxon>
        <taxon>Cyphellophoraceae</taxon>
        <taxon>Cyphellophora</taxon>
    </lineage>
</organism>
<keyword evidence="4 9" id="KW-1133">Transmembrane helix</keyword>
<keyword evidence="8" id="KW-0129">CBS domain</keyword>
<dbReference type="CDD" id="cd03684">
    <property type="entry name" value="ClC_3_like"/>
    <property type="match status" value="1"/>
</dbReference>
<feature type="transmembrane region" description="Helical" evidence="9">
    <location>
        <begin position="137"/>
        <end position="159"/>
    </location>
</feature>
<dbReference type="Pfam" id="PF00654">
    <property type="entry name" value="Voltage_CLC"/>
    <property type="match status" value="1"/>
</dbReference>
<evidence type="ECO:0000256" key="7">
    <source>
        <dbReference type="ARBA" id="ARBA00023214"/>
    </source>
</evidence>
<dbReference type="EMBL" id="LFJN01000001">
    <property type="protein sequence ID" value="KPI45456.1"/>
    <property type="molecule type" value="Genomic_DNA"/>
</dbReference>
<comment type="caution">
    <text evidence="12">The sequence shown here is derived from an EMBL/GenBank/DDBJ whole genome shotgun (WGS) entry which is preliminary data.</text>
</comment>
<reference evidence="12 13" key="1">
    <citation type="submission" date="2015-06" db="EMBL/GenBank/DDBJ databases">
        <title>Draft genome of the ant-associated black yeast Phialophora attae CBS 131958.</title>
        <authorList>
            <person name="Moreno L.F."/>
            <person name="Stielow B.J."/>
            <person name="de Hoog S."/>
            <person name="Vicente V.A."/>
            <person name="Weiss V.A."/>
            <person name="de Vries M."/>
            <person name="Cruz L.M."/>
            <person name="Souza E.M."/>
        </authorList>
    </citation>
    <scope>NUCLEOTIDE SEQUENCE [LARGE SCALE GENOMIC DNA]</scope>
    <source>
        <strain evidence="12 13">CBS 131958</strain>
    </source>
</reference>
<comment type="similarity">
    <text evidence="9">Belongs to the chloride channel (TC 2.A.49) family.</text>
</comment>
<feature type="transmembrane region" description="Helical" evidence="9">
    <location>
        <begin position="592"/>
        <end position="616"/>
    </location>
</feature>
<evidence type="ECO:0000313" key="12">
    <source>
        <dbReference type="EMBL" id="KPI45456.1"/>
    </source>
</evidence>
<dbReference type="InterPro" id="IPR014743">
    <property type="entry name" value="Cl-channel_core"/>
</dbReference>
<dbReference type="VEuPathDB" id="FungiDB:AB675_942"/>
<dbReference type="FunFam" id="1.10.3080.10:FF:000011">
    <property type="entry name" value="Chloride channel protein"/>
    <property type="match status" value="1"/>
</dbReference>
<dbReference type="GO" id="GO:0005794">
    <property type="term" value="C:Golgi apparatus"/>
    <property type="evidence" value="ECO:0007669"/>
    <property type="project" value="TreeGrafter"/>
</dbReference>
<feature type="transmembrane region" description="Helical" evidence="9">
    <location>
        <begin position="500"/>
        <end position="520"/>
    </location>
</feature>
<evidence type="ECO:0000256" key="6">
    <source>
        <dbReference type="ARBA" id="ARBA00023136"/>
    </source>
</evidence>
<evidence type="ECO:0000256" key="5">
    <source>
        <dbReference type="ARBA" id="ARBA00023065"/>
    </source>
</evidence>
<dbReference type="InterPro" id="IPR000644">
    <property type="entry name" value="CBS_dom"/>
</dbReference>
<dbReference type="InterPro" id="IPR046342">
    <property type="entry name" value="CBS_dom_sf"/>
</dbReference>
<keyword evidence="7 9" id="KW-0868">Chloride</keyword>
<evidence type="ECO:0000313" key="13">
    <source>
        <dbReference type="Proteomes" id="UP000038010"/>
    </source>
</evidence>
<evidence type="ECO:0000256" key="9">
    <source>
        <dbReference type="RuleBase" id="RU361221"/>
    </source>
</evidence>
<comment type="caution">
    <text evidence="9">Lacks conserved residue(s) required for the propagation of feature annotation.</text>
</comment>
<dbReference type="PANTHER" id="PTHR45711">
    <property type="entry name" value="CHLORIDE CHANNEL PROTEIN"/>
    <property type="match status" value="1"/>
</dbReference>
<dbReference type="STRING" id="1664694.A0A0N1HXT1"/>
<accession>A0A0N1HXT1</accession>
<feature type="transmembrane region" description="Helical" evidence="9">
    <location>
        <begin position="325"/>
        <end position="349"/>
    </location>
</feature>
<feature type="compositionally biased region" description="Basic and acidic residues" evidence="10">
    <location>
        <begin position="67"/>
        <end position="77"/>
    </location>
</feature>
<evidence type="ECO:0000256" key="1">
    <source>
        <dbReference type="ARBA" id="ARBA00004141"/>
    </source>
</evidence>
<feature type="domain" description="CBS" evidence="11">
    <location>
        <begin position="760"/>
        <end position="816"/>
    </location>
</feature>
<evidence type="ECO:0000256" key="2">
    <source>
        <dbReference type="ARBA" id="ARBA00022448"/>
    </source>
</evidence>
<dbReference type="SUPFAM" id="SSF54631">
    <property type="entry name" value="CBS-domain pair"/>
    <property type="match status" value="1"/>
</dbReference>
<dbReference type="GO" id="GO:0005247">
    <property type="term" value="F:voltage-gated chloride channel activity"/>
    <property type="evidence" value="ECO:0007669"/>
    <property type="project" value="TreeGrafter"/>
</dbReference>
<evidence type="ECO:0000259" key="11">
    <source>
        <dbReference type="PROSITE" id="PS51371"/>
    </source>
</evidence>
<dbReference type="PRINTS" id="PR00762">
    <property type="entry name" value="CLCHANNEL"/>
</dbReference>
<evidence type="ECO:0000256" key="10">
    <source>
        <dbReference type="SAM" id="MobiDB-lite"/>
    </source>
</evidence>
<evidence type="ECO:0000256" key="8">
    <source>
        <dbReference type="PROSITE-ProRule" id="PRU00703"/>
    </source>
</evidence>
<dbReference type="PANTHER" id="PTHR45711:SF6">
    <property type="entry name" value="CHLORIDE CHANNEL PROTEIN"/>
    <property type="match status" value="1"/>
</dbReference>
<dbReference type="Proteomes" id="UP000038010">
    <property type="component" value="Unassembled WGS sequence"/>
</dbReference>
<keyword evidence="3 9" id="KW-0812">Transmembrane</keyword>
<feature type="transmembrane region" description="Helical" evidence="9">
    <location>
        <begin position="217"/>
        <end position="241"/>
    </location>
</feature>
<dbReference type="GO" id="GO:0005769">
    <property type="term" value="C:early endosome"/>
    <property type="evidence" value="ECO:0007669"/>
    <property type="project" value="TreeGrafter"/>
</dbReference>
<keyword evidence="6 9" id="KW-0472">Membrane</keyword>
<evidence type="ECO:0000256" key="4">
    <source>
        <dbReference type="ARBA" id="ARBA00022989"/>
    </source>
</evidence>
<keyword evidence="13" id="KW-1185">Reference proteome</keyword>
<dbReference type="Gene3D" id="1.10.3080.10">
    <property type="entry name" value="Clc chloride channel"/>
    <property type="match status" value="1"/>
</dbReference>
<name>A0A0N1HXT1_9EURO</name>
<dbReference type="OrthoDB" id="44789at2759"/>
<feature type="transmembrane region" description="Helical" evidence="9">
    <location>
        <begin position="402"/>
        <end position="422"/>
    </location>
</feature>
<dbReference type="SUPFAM" id="SSF81340">
    <property type="entry name" value="Clc chloride channel"/>
    <property type="match status" value="1"/>
</dbReference>
<feature type="transmembrane region" description="Helical" evidence="9">
    <location>
        <begin position="566"/>
        <end position="586"/>
    </location>
</feature>
<sequence>MAGSSRNFFDQSDYDSGLLHEDDTGDLSIGQIPSVAPVKAAAFEPTETTTRHRRNGTSDGFSHTQHHNPDSDNKDVPTDSYIDSYPTFHRTGAGYDDLSAIDWIFEYAKERARLKRLLTTSSHGLTRALKQLADASHVWVVLVLTGVSVGFLAAAISIASDWLGDIKLGYCKTDLDTAGGGGFYMSRQFCCWGHNDLAECVDWTPWRKAMGLSNAGVGYTIEFILFVCFAIVFALSAALLVKSYSPYAKSSGIPEIKTLLGGFVIRRFLGGWTLLTKSLGLCLAVSSGLWVGKEGPLVHVACCCANIIMKPFSTLSQNEARKREVLSAASAAGISVAFGAPIGGVLFSLEQLSYYFPDKTMWQSFVCAMVAAVSLQALNPFHTGKIVLFQVTHSSDWHSFELLPFVLLGIIGGLYGGLFIHLNMAVTRFRRSEHNPLRDKQLMEVLLIAAVSAVVNFPNIFMRAQLPELLNTLFSDCAVTGNTDSFGLCRATAAGSFSMTSLLITAAGLGFLLAAITLGLPIPAGIILPSLAIGALSGRAVGIAVEMLHRHLPTSIIFSACEPDTACVIPGTYAIVGAAASLAGVTRLTVSIVVIMFELTGALSYVLPIMIAVMLAKWIGDAISQRGIYEAWIYLNEYPYLDNKDDTKIPHVPVSNVMTELADMTCFDASRTYTVGTLQAILEKAGNGKGKGKAFGPAAAARNVLLGYISRTELAFALEYAVVAQRDASNTNTRKDIECYFRQPKNRTDLTNSLDLRPWMDHTPITLHVNSTFQLAVSMFQSLGLRNLLLVDRGAFKGILTKKDVWWILNASEDARKNQRFVAGTGVLREQPIREDDGPEGDVKLATGGTRRLGAC</sequence>
<evidence type="ECO:0000256" key="3">
    <source>
        <dbReference type="ARBA" id="ARBA00022692"/>
    </source>
</evidence>
<feature type="region of interest" description="Disordered" evidence="10">
    <location>
        <begin position="42"/>
        <end position="79"/>
    </location>
</feature>
<dbReference type="InterPro" id="IPR001807">
    <property type="entry name" value="ClC"/>
</dbReference>
<keyword evidence="5 9" id="KW-0406">Ion transport</keyword>
<comment type="subcellular location">
    <subcellularLocation>
        <location evidence="1 9">Membrane</location>
        <topology evidence="1 9">Multi-pass membrane protein</topology>
    </subcellularLocation>
</comment>